<dbReference type="AlphaFoldDB" id="A0A939SAZ6"/>
<dbReference type="GO" id="GO:0016491">
    <property type="term" value="F:oxidoreductase activity"/>
    <property type="evidence" value="ECO:0007669"/>
    <property type="project" value="UniProtKB-KW"/>
</dbReference>
<keyword evidence="4" id="KW-1185">Reference proteome</keyword>
<feature type="domain" description="FAD dependent oxidoreductase" evidence="2">
    <location>
        <begin position="16"/>
        <end position="359"/>
    </location>
</feature>
<dbReference type="RefSeq" id="WP_208095930.1">
    <property type="nucleotide sequence ID" value="NZ_JAGDYM010000004.1"/>
</dbReference>
<dbReference type="InterPro" id="IPR036188">
    <property type="entry name" value="FAD/NAD-bd_sf"/>
</dbReference>
<dbReference type="PANTHER" id="PTHR13847">
    <property type="entry name" value="SARCOSINE DEHYDROGENASE-RELATED"/>
    <property type="match status" value="1"/>
</dbReference>
<evidence type="ECO:0000256" key="1">
    <source>
        <dbReference type="ARBA" id="ARBA00023002"/>
    </source>
</evidence>
<comment type="caution">
    <text evidence="3">The sequence shown here is derived from an EMBL/GenBank/DDBJ whole genome shotgun (WGS) entry which is preliminary data.</text>
</comment>
<dbReference type="InterPro" id="IPR006076">
    <property type="entry name" value="FAD-dep_OxRdtase"/>
</dbReference>
<dbReference type="Gene3D" id="3.50.50.60">
    <property type="entry name" value="FAD/NAD(P)-binding domain"/>
    <property type="match status" value="1"/>
</dbReference>
<reference evidence="3" key="1">
    <citation type="submission" date="2021-03" db="EMBL/GenBank/DDBJ databases">
        <title>Leucobacter chromiisoli sp. nov., isolated from chromium-containing soil of chemical plant.</title>
        <authorList>
            <person name="Xu Z."/>
        </authorList>
    </citation>
    <scope>NUCLEOTIDE SEQUENCE</scope>
    <source>
        <strain evidence="3">S27</strain>
    </source>
</reference>
<dbReference type="GO" id="GO:0005737">
    <property type="term" value="C:cytoplasm"/>
    <property type="evidence" value="ECO:0007669"/>
    <property type="project" value="TreeGrafter"/>
</dbReference>
<evidence type="ECO:0000313" key="4">
    <source>
        <dbReference type="Proteomes" id="UP000664382"/>
    </source>
</evidence>
<dbReference type="EMBL" id="JAGDYM010000004">
    <property type="protein sequence ID" value="MBO1900970.1"/>
    <property type="molecule type" value="Genomic_DNA"/>
</dbReference>
<dbReference type="Pfam" id="PF01266">
    <property type="entry name" value="DAO"/>
    <property type="match status" value="1"/>
</dbReference>
<name>A0A939SAZ6_9MICO</name>
<dbReference type="SUPFAM" id="SSF51905">
    <property type="entry name" value="FAD/NAD(P)-binding domain"/>
    <property type="match status" value="1"/>
</dbReference>
<protein>
    <submittedName>
        <fullName evidence="3">FAD-dependent oxidoreductase</fullName>
    </submittedName>
</protein>
<accession>A0A939SAZ6</accession>
<evidence type="ECO:0000313" key="3">
    <source>
        <dbReference type="EMBL" id="MBO1900970.1"/>
    </source>
</evidence>
<dbReference type="PANTHER" id="PTHR13847:SF287">
    <property type="entry name" value="FAD-DEPENDENT OXIDOREDUCTASE DOMAIN-CONTAINING PROTEIN 1"/>
    <property type="match status" value="1"/>
</dbReference>
<gene>
    <name evidence="3" type="ORF">J4H92_03280</name>
</gene>
<organism evidence="3 4">
    <name type="scientific">Leucobacter weissii</name>
    <dbReference type="NCBI Taxonomy" id="1983706"/>
    <lineage>
        <taxon>Bacteria</taxon>
        <taxon>Bacillati</taxon>
        <taxon>Actinomycetota</taxon>
        <taxon>Actinomycetes</taxon>
        <taxon>Micrococcales</taxon>
        <taxon>Microbacteriaceae</taxon>
        <taxon>Leucobacter</taxon>
    </lineage>
</organism>
<sequence length="401" mass="43412">MALPGVSRDEPRAGYDTVIIGAGVQGLAIAYELAKRGHGDVLVLDRSWPGSGASGRNGELIRSAFSSREWCDLFELSRRKWLTLSQELGVNLLFNRTGYAVVASTEEQWQQCRDDWAFQESRGIPSELLDQQQARRLLPAANPDLVRGAVIQQEAGFAHHDSVVAGYLENAARMGVHVVAGERVTGLLRAGDAVVGVETARGRRIRARIVVNASGGDALAVNELVDLSMPLVAARLEMIVTQPVRPFLTPGVAALELLGYCHQTGRGEFVGGTELPRVDATTSLNGTWTVLQDMATKFVRLFPLLAGVRLLRHWAGTVSQTPDLAPVMGPVPEIPGYLLSVGWVYGFMGAPAAGQLLAEYIATGETDPRLRPFGIERTRSGEWIREGSLVVDAELEAEEAR</sequence>
<evidence type="ECO:0000259" key="2">
    <source>
        <dbReference type="Pfam" id="PF01266"/>
    </source>
</evidence>
<keyword evidence="1" id="KW-0560">Oxidoreductase</keyword>
<dbReference type="Proteomes" id="UP000664382">
    <property type="component" value="Unassembled WGS sequence"/>
</dbReference>
<proteinExistence type="predicted"/>
<dbReference type="Gene3D" id="3.30.9.10">
    <property type="entry name" value="D-Amino Acid Oxidase, subunit A, domain 2"/>
    <property type="match status" value="1"/>
</dbReference>